<dbReference type="GO" id="GO:0004035">
    <property type="term" value="F:alkaline phosphatase activity"/>
    <property type="evidence" value="ECO:0007669"/>
    <property type="project" value="InterPro"/>
</dbReference>
<dbReference type="OrthoDB" id="9771966at2"/>
<dbReference type="InterPro" id="IPR026263">
    <property type="entry name" value="Alkaline_phosphatase_prok"/>
</dbReference>
<dbReference type="PANTHER" id="PTHR10151">
    <property type="entry name" value="ECTONUCLEOTIDE PYROPHOSPHATASE/PHOSPHODIESTERASE"/>
    <property type="match status" value="1"/>
</dbReference>
<dbReference type="Gene3D" id="3.40.720.10">
    <property type="entry name" value="Alkaline Phosphatase, subunit A"/>
    <property type="match status" value="1"/>
</dbReference>
<proteinExistence type="predicted"/>
<gene>
    <name evidence="7" type="ORF">BDD14_1553</name>
</gene>
<evidence type="ECO:0000256" key="3">
    <source>
        <dbReference type="ARBA" id="ARBA00022729"/>
    </source>
</evidence>
<evidence type="ECO:0000256" key="4">
    <source>
        <dbReference type="PIRSR" id="PIRSR031924-50"/>
    </source>
</evidence>
<dbReference type="Pfam" id="PF01663">
    <property type="entry name" value="Phosphodiest"/>
    <property type="match status" value="1"/>
</dbReference>
<keyword evidence="3 6" id="KW-0732">Signal</keyword>
<keyword evidence="2" id="KW-0479">Metal-binding</keyword>
<dbReference type="RefSeq" id="WP_130418236.1">
    <property type="nucleotide sequence ID" value="NZ_SHKW01000001.1"/>
</dbReference>
<feature type="signal peptide" evidence="6">
    <location>
        <begin position="1"/>
        <end position="21"/>
    </location>
</feature>
<dbReference type="EMBL" id="SHKW01000001">
    <property type="protein sequence ID" value="RZU40127.1"/>
    <property type="molecule type" value="Genomic_DNA"/>
</dbReference>
<organism evidence="7 8">
    <name type="scientific">Edaphobacter modestus</name>
    <dbReference type="NCBI Taxonomy" id="388466"/>
    <lineage>
        <taxon>Bacteria</taxon>
        <taxon>Pseudomonadati</taxon>
        <taxon>Acidobacteriota</taxon>
        <taxon>Terriglobia</taxon>
        <taxon>Terriglobales</taxon>
        <taxon>Acidobacteriaceae</taxon>
        <taxon>Edaphobacter</taxon>
    </lineage>
</organism>
<feature type="binding site" evidence="5">
    <location>
        <position position="102"/>
    </location>
    <ligand>
        <name>substrate</name>
    </ligand>
</feature>
<dbReference type="SUPFAM" id="SSF53649">
    <property type="entry name" value="Alkaline phosphatase-like"/>
    <property type="match status" value="1"/>
</dbReference>
<evidence type="ECO:0000256" key="2">
    <source>
        <dbReference type="ARBA" id="ARBA00022723"/>
    </source>
</evidence>
<keyword evidence="8" id="KW-1185">Reference proteome</keyword>
<feature type="binding site" evidence="5">
    <location>
        <begin position="163"/>
        <end position="165"/>
    </location>
    <ligand>
        <name>substrate</name>
    </ligand>
</feature>
<evidence type="ECO:0000256" key="1">
    <source>
        <dbReference type="ARBA" id="ARBA00022553"/>
    </source>
</evidence>
<dbReference type="PANTHER" id="PTHR10151:SF120">
    <property type="entry name" value="BIS(5'-ADENOSYL)-TRIPHOSPHATASE"/>
    <property type="match status" value="1"/>
</dbReference>
<dbReference type="CDD" id="cd16016">
    <property type="entry name" value="AP-SPAP"/>
    <property type="match status" value="1"/>
</dbReference>
<reference evidence="7 8" key="1">
    <citation type="submission" date="2019-02" db="EMBL/GenBank/DDBJ databases">
        <title>Genomic Encyclopedia of Archaeal and Bacterial Type Strains, Phase II (KMG-II): from individual species to whole genera.</title>
        <authorList>
            <person name="Goeker M."/>
        </authorList>
    </citation>
    <scope>NUCLEOTIDE SEQUENCE [LARGE SCALE GENOMIC DNA]</scope>
    <source>
        <strain evidence="7 8">DSM 18101</strain>
    </source>
</reference>
<dbReference type="InterPro" id="IPR017850">
    <property type="entry name" value="Alkaline_phosphatase_core_sf"/>
</dbReference>
<feature type="active site" description="Phosphothreonine intermediate" evidence="4">
    <location>
        <position position="81"/>
    </location>
</feature>
<sequence>MKTIAVVVLIASLQTVPQAVAADALVPAAHRPKLIVAIAVDQFRFDYTTRFRARYQAGLLKMLSEGAVYVDAHQDHYPTVTATGHATYLSGSVPATSGIIGNEWYDRKSGKVITSVEDAETKLLGVDGEKEGSSPHNLIVSTVGDELKIADRNTSKVIGISMKDRAAILPAGRMADAAYWIDNTSGAAVSSTWYQQQLPDWIKQFNSEKLALKSLGASWYALGTGSSPSDKPLMKLPSTVGKAYFSQWEETPFANDMLEELAERVMSNEKLGKHDQTDILTISFSANDHLGHAVGPDAPEVEDMSVRTDRTIGKLLDAVVKQAGGRENVLVILTADHGVAPVPEVNQQRKMPGGRPDKAAYINTVESALEKKFGEGKWVIATQESGFYLDDELIESKKLKHSAVEDEVAATVMKLPYVARSYTRTQLMKHEGAHSQIDEYIARAFYPQRGPDVLVVLKPYYLFGKEGTSHGSPYDYDSHVPLLFWGGGVAPGVYSETVGISDVAPTLAAILRIQAPSGTVGHILPEVADPFLKKTASSLK</sequence>
<evidence type="ECO:0000313" key="7">
    <source>
        <dbReference type="EMBL" id="RZU40127.1"/>
    </source>
</evidence>
<dbReference type="AlphaFoldDB" id="A0A4Q7YR24"/>
<dbReference type="InterPro" id="IPR002591">
    <property type="entry name" value="Phosphodiest/P_Trfase"/>
</dbReference>
<dbReference type="Proteomes" id="UP000292958">
    <property type="component" value="Unassembled WGS sequence"/>
</dbReference>
<evidence type="ECO:0000313" key="8">
    <source>
        <dbReference type="Proteomes" id="UP000292958"/>
    </source>
</evidence>
<dbReference type="Gene3D" id="3.30.1360.150">
    <property type="match status" value="1"/>
</dbReference>
<keyword evidence="1 4" id="KW-0597">Phosphoprotein</keyword>
<evidence type="ECO:0000256" key="6">
    <source>
        <dbReference type="SAM" id="SignalP"/>
    </source>
</evidence>
<comment type="caution">
    <text evidence="7">The sequence shown here is derived from an EMBL/GenBank/DDBJ whole genome shotgun (WGS) entry which is preliminary data.</text>
</comment>
<evidence type="ECO:0000256" key="5">
    <source>
        <dbReference type="PIRSR" id="PIRSR031924-51"/>
    </source>
</evidence>
<name>A0A4Q7YR24_9BACT</name>
<protein>
    <submittedName>
        <fullName evidence="7">Putative AlkP superfamily pyrophosphatase or phosphodiesterase</fullName>
    </submittedName>
</protein>
<feature type="chain" id="PRO_5020666977" evidence="6">
    <location>
        <begin position="22"/>
        <end position="540"/>
    </location>
</feature>
<dbReference type="GO" id="GO:0046872">
    <property type="term" value="F:metal ion binding"/>
    <property type="evidence" value="ECO:0007669"/>
    <property type="project" value="UniProtKB-KW"/>
</dbReference>
<dbReference type="PIRSF" id="PIRSF031924">
    <property type="entry name" value="Pi-irrepressible_AP"/>
    <property type="match status" value="1"/>
</dbReference>
<accession>A0A4Q7YR24</accession>